<feature type="transmembrane region" description="Helical" evidence="1">
    <location>
        <begin position="14"/>
        <end position="32"/>
    </location>
</feature>
<dbReference type="EMBL" id="LJNI01000026">
    <property type="protein sequence ID" value="KPJ73828.1"/>
    <property type="molecule type" value="Genomic_DNA"/>
</dbReference>
<organism evidence="2 3">
    <name type="scientific">candidate division TA06 bacterium DG_78</name>
    <dbReference type="NCBI Taxonomy" id="1703772"/>
    <lineage>
        <taxon>Bacteria</taxon>
        <taxon>Bacteria division TA06</taxon>
    </lineage>
</organism>
<keyword evidence="1" id="KW-1133">Transmembrane helix</keyword>
<keyword evidence="1" id="KW-0472">Membrane</keyword>
<gene>
    <name evidence="2" type="ORF">AMJ52_02995</name>
</gene>
<reference evidence="2 3" key="1">
    <citation type="journal article" date="2015" name="Microbiome">
        <title>Genomic resolution of linkages in carbon, nitrogen, and sulfur cycling among widespread estuary sediment bacteria.</title>
        <authorList>
            <person name="Baker B.J."/>
            <person name="Lazar C.S."/>
            <person name="Teske A.P."/>
            <person name="Dick G.J."/>
        </authorList>
    </citation>
    <scope>NUCLEOTIDE SEQUENCE [LARGE SCALE GENOMIC DNA]</scope>
    <source>
        <strain evidence="2">DG_78</strain>
    </source>
</reference>
<proteinExistence type="predicted"/>
<dbReference type="Proteomes" id="UP000051012">
    <property type="component" value="Unassembled WGS sequence"/>
</dbReference>
<keyword evidence="1" id="KW-0812">Transmembrane</keyword>
<evidence type="ECO:0000313" key="2">
    <source>
        <dbReference type="EMBL" id="KPJ73828.1"/>
    </source>
</evidence>
<name>A0A0S7YGK0_UNCT6</name>
<sequence>MKIIDILAKIDRRIIYLILLVVVILPLIFPSAQSVRVMPPVEKFFNAVDNIPEEKALIIDFDYTPQDMPELEPMAIALLRHAFKKRIKVLALSLYVQPLGLAQRALTQVTEEFNSTAETSADSIIYGRDYVFLGWQVGPILAMLSMGESITNFYNIDYYGNRTDTLLLMKHIKNYNNVGIVAALSPSDIPRYWVAYAQNRFGVAVGAGVTSVSASEFYPYLQTGQFSGLMIGMKGAAEYEEMVEKELSVAGRRKASESLPSITYAHLLIIAFIIIGNIGHFVKRRQK</sequence>
<comment type="caution">
    <text evidence="2">The sequence shown here is derived from an EMBL/GenBank/DDBJ whole genome shotgun (WGS) entry which is preliminary data.</text>
</comment>
<evidence type="ECO:0000313" key="3">
    <source>
        <dbReference type="Proteomes" id="UP000051012"/>
    </source>
</evidence>
<accession>A0A0S7YGK0</accession>
<feature type="transmembrane region" description="Helical" evidence="1">
    <location>
        <begin position="262"/>
        <end position="282"/>
    </location>
</feature>
<evidence type="ECO:0000256" key="1">
    <source>
        <dbReference type="SAM" id="Phobius"/>
    </source>
</evidence>
<dbReference type="AlphaFoldDB" id="A0A0S7YGK0"/>
<protein>
    <submittedName>
        <fullName evidence="2">Uncharacterized protein</fullName>
    </submittedName>
</protein>